<dbReference type="RefSeq" id="WP_173237548.1">
    <property type="nucleotide sequence ID" value="NZ_AP022839.1"/>
</dbReference>
<evidence type="ECO:0000313" key="2">
    <source>
        <dbReference type="Proteomes" id="UP000502894"/>
    </source>
</evidence>
<reference evidence="1" key="1">
    <citation type="journal article" date="2020" name="Microbiol. Resour. Announc.">
        <title>Complete Genome Sequence of Novel Psychrotolerant Legionella Strain TUM19329, Isolated from Antarctic Lake Sediment.</title>
        <authorList>
            <person name="Shimada S."/>
            <person name="Nakai R."/>
            <person name="Aoki K."/>
            <person name="Shimoeda N."/>
            <person name="Ohno G."/>
            <person name="Miyazaki Y."/>
            <person name="Kudoh S."/>
            <person name="Imura S."/>
            <person name="Watanabe K."/>
            <person name="Ishii Y."/>
            <person name="Tateda K."/>
        </authorList>
    </citation>
    <scope>NUCLEOTIDE SEQUENCE [LARGE SCALE GENOMIC DNA]</scope>
    <source>
        <strain evidence="1">TUM19329</strain>
    </source>
</reference>
<gene>
    <name evidence="1" type="ORF">TUM19329_25130</name>
</gene>
<keyword evidence="2" id="KW-1185">Reference proteome</keyword>
<accession>A0A6F8T7Z0</accession>
<evidence type="ECO:0000313" key="1">
    <source>
        <dbReference type="EMBL" id="BCA96152.1"/>
    </source>
</evidence>
<dbReference type="InterPro" id="IPR021241">
    <property type="entry name" value="CsiV"/>
</dbReference>
<sequence length="180" mass="20540">MLRLFILTISVLYSCFTLAKSNFQVDLIIFAYPQGGENNSNLPMNSLLIPISINATKLNSDSTKPYGLLSPSKSGLRDEYYILSRKSHYKVLGHYSWKQPANNQQSVVLPDIKHDGWQMQGTVRVRQSNYYLFDTDLQLSHPDNPQSSFFVSQKQRLKSGLVYFLDHPQVGMLVKVHKLA</sequence>
<evidence type="ECO:0008006" key="3">
    <source>
        <dbReference type="Google" id="ProtNLM"/>
    </source>
</evidence>
<name>A0A6F8T7Z0_9GAMM</name>
<dbReference type="Proteomes" id="UP000502894">
    <property type="component" value="Chromosome"/>
</dbReference>
<dbReference type="PROSITE" id="PS51257">
    <property type="entry name" value="PROKAR_LIPOPROTEIN"/>
    <property type="match status" value="1"/>
</dbReference>
<dbReference type="KEGG" id="lant:TUM19329_25130"/>
<organism evidence="1 2">
    <name type="scientific">Legionella antarctica</name>
    <dbReference type="NCBI Taxonomy" id="2708020"/>
    <lineage>
        <taxon>Bacteria</taxon>
        <taxon>Pseudomonadati</taxon>
        <taxon>Pseudomonadota</taxon>
        <taxon>Gammaproteobacteria</taxon>
        <taxon>Legionellales</taxon>
        <taxon>Legionellaceae</taxon>
        <taxon>Legionella</taxon>
    </lineage>
</organism>
<dbReference type="EMBL" id="AP022839">
    <property type="protein sequence ID" value="BCA96152.1"/>
    <property type="molecule type" value="Genomic_DNA"/>
</dbReference>
<protein>
    <recommendedName>
        <fullName evidence="3">Lipoprotein</fullName>
    </recommendedName>
</protein>
<dbReference type="AlphaFoldDB" id="A0A6F8T7Z0"/>
<proteinExistence type="predicted"/>
<dbReference type="Pfam" id="PF10972">
    <property type="entry name" value="CsiV"/>
    <property type="match status" value="1"/>
</dbReference>